<feature type="domain" description="Chitin-binding type-2" evidence="7">
    <location>
        <begin position="550"/>
        <end position="606"/>
    </location>
</feature>
<keyword evidence="9" id="KW-1185">Reference proteome</keyword>
<evidence type="ECO:0000259" key="7">
    <source>
        <dbReference type="PROSITE" id="PS50940"/>
    </source>
</evidence>
<evidence type="ECO:0000256" key="4">
    <source>
        <dbReference type="ARBA" id="ARBA00023157"/>
    </source>
</evidence>
<dbReference type="Pfam" id="PF01607">
    <property type="entry name" value="CBM_14"/>
    <property type="match status" value="13"/>
</dbReference>
<accession>A0AAV2R3L4</accession>
<dbReference type="PANTHER" id="PTHR23301:SF0">
    <property type="entry name" value="CHITIN-BINDING TYPE-2 DOMAIN-CONTAINING PROTEIN-RELATED"/>
    <property type="match status" value="1"/>
</dbReference>
<gene>
    <name evidence="8" type="ORF">MNOR_LOCUS19196</name>
</gene>
<evidence type="ECO:0000256" key="2">
    <source>
        <dbReference type="ARBA" id="ARBA00022729"/>
    </source>
</evidence>
<feature type="domain" description="Chitin-binding type-2" evidence="7">
    <location>
        <begin position="609"/>
        <end position="665"/>
    </location>
</feature>
<feature type="domain" description="Chitin-binding type-2" evidence="7">
    <location>
        <begin position="61"/>
        <end position="118"/>
    </location>
</feature>
<feature type="domain" description="Chitin-binding type-2" evidence="7">
    <location>
        <begin position="674"/>
        <end position="729"/>
    </location>
</feature>
<dbReference type="EMBL" id="CAXKWB010014135">
    <property type="protein sequence ID" value="CAL4109793.1"/>
    <property type="molecule type" value="Genomic_DNA"/>
</dbReference>
<dbReference type="PANTHER" id="PTHR23301">
    <property type="entry name" value="CHITIN BINDING PERITROPHIN-A"/>
    <property type="match status" value="1"/>
</dbReference>
<keyword evidence="5" id="KW-0325">Glycoprotein</keyword>
<dbReference type="Gene3D" id="2.170.140.10">
    <property type="entry name" value="Chitin binding domain"/>
    <property type="match status" value="2"/>
</dbReference>
<feature type="domain" description="Chitin-binding type-2" evidence="7">
    <location>
        <begin position="123"/>
        <end position="180"/>
    </location>
</feature>
<feature type="domain" description="Chitin-binding type-2" evidence="7">
    <location>
        <begin position="739"/>
        <end position="793"/>
    </location>
</feature>
<dbReference type="InterPro" id="IPR036508">
    <property type="entry name" value="Chitin-bd_dom_sf"/>
</dbReference>
<feature type="domain" description="Chitin-binding type-2" evidence="7">
    <location>
        <begin position="241"/>
        <end position="294"/>
    </location>
</feature>
<feature type="domain" description="Chitin-binding type-2" evidence="7">
    <location>
        <begin position="357"/>
        <end position="413"/>
    </location>
</feature>
<feature type="domain" description="Chitin-binding type-2" evidence="7">
    <location>
        <begin position="794"/>
        <end position="849"/>
    </location>
</feature>
<feature type="domain" description="Chitin-binding type-2" evidence="7">
    <location>
        <begin position="297"/>
        <end position="353"/>
    </location>
</feature>
<evidence type="ECO:0000256" key="6">
    <source>
        <dbReference type="SAM" id="SignalP"/>
    </source>
</evidence>
<reference evidence="8 9" key="1">
    <citation type="submission" date="2024-05" db="EMBL/GenBank/DDBJ databases">
        <authorList>
            <person name="Wallberg A."/>
        </authorList>
    </citation>
    <scope>NUCLEOTIDE SEQUENCE [LARGE SCALE GENOMIC DNA]</scope>
</reference>
<keyword evidence="3" id="KW-0677">Repeat</keyword>
<dbReference type="GO" id="GO:0008061">
    <property type="term" value="F:chitin binding"/>
    <property type="evidence" value="ECO:0007669"/>
    <property type="project" value="UniProtKB-KW"/>
</dbReference>
<evidence type="ECO:0000313" key="9">
    <source>
        <dbReference type="Proteomes" id="UP001497623"/>
    </source>
</evidence>
<dbReference type="GO" id="GO:0005576">
    <property type="term" value="C:extracellular region"/>
    <property type="evidence" value="ECO:0007669"/>
    <property type="project" value="InterPro"/>
</dbReference>
<keyword evidence="1" id="KW-0147">Chitin-binding</keyword>
<feature type="signal peptide" evidence="6">
    <location>
        <begin position="1"/>
        <end position="26"/>
    </location>
</feature>
<feature type="domain" description="Chitin-binding type-2" evidence="7">
    <location>
        <begin position="434"/>
        <end position="490"/>
    </location>
</feature>
<feature type="chain" id="PRO_5043718827" description="Chitin-binding type-2 domain-containing protein" evidence="6">
    <location>
        <begin position="27"/>
        <end position="951"/>
    </location>
</feature>
<name>A0AAV2R3L4_MEGNR</name>
<evidence type="ECO:0000256" key="1">
    <source>
        <dbReference type="ARBA" id="ARBA00022669"/>
    </source>
</evidence>
<dbReference type="InterPro" id="IPR002557">
    <property type="entry name" value="Chitin-bd_dom"/>
</dbReference>
<evidence type="ECO:0000313" key="8">
    <source>
        <dbReference type="EMBL" id="CAL4109793.1"/>
    </source>
</evidence>
<feature type="non-terminal residue" evidence="8">
    <location>
        <position position="951"/>
    </location>
</feature>
<evidence type="ECO:0000256" key="5">
    <source>
        <dbReference type="ARBA" id="ARBA00023180"/>
    </source>
</evidence>
<dbReference type="Proteomes" id="UP001497623">
    <property type="component" value="Unassembled WGS sequence"/>
</dbReference>
<feature type="domain" description="Chitin-binding type-2" evidence="7">
    <location>
        <begin position="494"/>
        <end position="549"/>
    </location>
</feature>
<dbReference type="InterPro" id="IPR051940">
    <property type="entry name" value="Chitin_bind-dev_reg"/>
</dbReference>
<keyword evidence="4" id="KW-1015">Disulfide bond</keyword>
<proteinExistence type="predicted"/>
<protein>
    <recommendedName>
        <fullName evidence="7">Chitin-binding type-2 domain-containing protein</fullName>
    </recommendedName>
</protein>
<feature type="domain" description="Chitin-binding type-2" evidence="7">
    <location>
        <begin position="181"/>
        <end position="238"/>
    </location>
</feature>
<evidence type="ECO:0000256" key="3">
    <source>
        <dbReference type="ARBA" id="ARBA00022737"/>
    </source>
</evidence>
<dbReference type="PROSITE" id="PS50940">
    <property type="entry name" value="CHIT_BIND_II"/>
    <property type="match status" value="14"/>
</dbReference>
<comment type="caution">
    <text evidence="8">The sequence shown here is derived from an EMBL/GenBank/DDBJ whole genome shotgun (WGS) entry which is preliminary data.</text>
</comment>
<dbReference type="SUPFAM" id="SSF57625">
    <property type="entry name" value="Invertebrate chitin-binding proteins"/>
    <property type="match status" value="12"/>
</dbReference>
<keyword evidence="2 6" id="KW-0732">Signal</keyword>
<feature type="domain" description="Chitin-binding type-2" evidence="7">
    <location>
        <begin position="853"/>
        <end position="909"/>
    </location>
</feature>
<organism evidence="8 9">
    <name type="scientific">Meganyctiphanes norvegica</name>
    <name type="common">Northern krill</name>
    <name type="synonym">Thysanopoda norvegica</name>
    <dbReference type="NCBI Taxonomy" id="48144"/>
    <lineage>
        <taxon>Eukaryota</taxon>
        <taxon>Metazoa</taxon>
        <taxon>Ecdysozoa</taxon>
        <taxon>Arthropoda</taxon>
        <taxon>Crustacea</taxon>
        <taxon>Multicrustacea</taxon>
        <taxon>Malacostraca</taxon>
        <taxon>Eumalacostraca</taxon>
        <taxon>Eucarida</taxon>
        <taxon>Euphausiacea</taxon>
        <taxon>Euphausiidae</taxon>
        <taxon>Meganyctiphanes</taxon>
    </lineage>
</organism>
<dbReference type="AlphaFoldDB" id="A0AAV2R3L4"/>
<sequence>MRRNNLPLLLLDFVMLGSLLPRPICALQGGSGQMDRLLDTFRSSMSEPVSQISAGLRHFYSFSCTGRQDGKYPDLASNCQLYYRCLGGAVYSYSCPAGEALEPGGEDCTPQGTVLCPLETPSKAYCQNQTDGFYPDYKHGCKVYYRCTNGNETGRWPCENEGTWDIATGSCGSGPNMICSPPSCWGLPDGNHPTPTSSCSSYFTCRNGLRTDQVCPFNSIFDYGLKRCVTSSSSVCYEQACEGRANGLHAAPHAPCNAFFRCFNGAMVKLQECPAGQIFDGRSCVSSSNFSCWSEGRGTCDERTDGYYLADESDCRGFFLCRQEQFIRAFLCAPGYIFNGRKCINNQNSICPSQPRRSNCRNKNDGYYTVEKSSCKMFYLCRKGNKVSEHSCPGNNVFNGEQCVDPVLFSCPSRLGFLQHNFTNKGFRLRRVRETDCVSRPNGYYLDLDSHCTKFFYCLAGKREYTKSCPSGQVFSGIKCVDETKYQCPVVPKSDECYFREDGIYQNMNEGCSSYYQCISGMKVKLNCPEGQLHNGETCRPSKEVYCPKSSLCKFREDGIFVDTDHNCRNYFKCKSETLYFYKSCKGNLVFNGEKCVPYFFYTCPTQMTMDCMAKPDGVHIDLDSGCRRYYFCYEGEKIFQEECTFGLVFNGLKCVREENYICPGNTQKKLAVDDPCRDNKRGFVQDIISGCKRYFYCFNGEQLYNECPDFKVFNGQTCVEPFHYKCPTHPSSIREANTIECHGEDGYYPDMQTGCQSYYYCRGGKRIDYSCEEDKLFSGVGCVSKEHYTCPSMPTCRNKNNGFYQDISSGCQKYFYCYNSVKYDRSCPINQVYNGQTCFPKSTYNCPSITEDQDCIGKSSGFYADSSSRCQKYFLCQNGVKIQTLSCPYGQSFNGKACVQFYTSPCSYSLTSALGQNDIQLYPKKLTDDHLIANTVNLSESNQTIIDKKP</sequence>
<dbReference type="SMART" id="SM00494">
    <property type="entry name" value="ChtBD2"/>
    <property type="match status" value="14"/>
</dbReference>